<gene>
    <name evidence="3" type="ORF">FK178_04060</name>
</gene>
<dbReference type="EMBL" id="CP042476">
    <property type="protein sequence ID" value="QED36937.1"/>
    <property type="molecule type" value="Genomic_DNA"/>
</dbReference>
<keyword evidence="2" id="KW-1133">Transmembrane helix</keyword>
<evidence type="ECO:0000313" key="4">
    <source>
        <dbReference type="Proteomes" id="UP000321954"/>
    </source>
</evidence>
<feature type="transmembrane region" description="Helical" evidence="2">
    <location>
        <begin position="124"/>
        <end position="149"/>
    </location>
</feature>
<dbReference type="OrthoDB" id="1444868at2"/>
<accession>A0A5B8YJC0</accession>
<protein>
    <submittedName>
        <fullName evidence="3">Uncharacterized protein</fullName>
    </submittedName>
</protein>
<name>A0A5B8YJC0_9FLAO</name>
<dbReference type="Proteomes" id="UP000321954">
    <property type="component" value="Chromosome"/>
</dbReference>
<evidence type="ECO:0000256" key="2">
    <source>
        <dbReference type="SAM" id="Phobius"/>
    </source>
</evidence>
<evidence type="ECO:0000313" key="3">
    <source>
        <dbReference type="EMBL" id="QED36937.1"/>
    </source>
</evidence>
<keyword evidence="4" id="KW-1185">Reference proteome</keyword>
<organism evidence="3 4">
    <name type="scientific">Antarcticibacterium arcticum</name>
    <dbReference type="NCBI Taxonomy" id="2585771"/>
    <lineage>
        <taxon>Bacteria</taxon>
        <taxon>Pseudomonadati</taxon>
        <taxon>Bacteroidota</taxon>
        <taxon>Flavobacteriia</taxon>
        <taxon>Flavobacteriales</taxon>
        <taxon>Flavobacteriaceae</taxon>
        <taxon>Antarcticibacterium</taxon>
    </lineage>
</organism>
<feature type="compositionally biased region" description="Basic and acidic residues" evidence="1">
    <location>
        <begin position="187"/>
        <end position="197"/>
    </location>
</feature>
<proteinExistence type="predicted"/>
<evidence type="ECO:0000256" key="1">
    <source>
        <dbReference type="SAM" id="MobiDB-lite"/>
    </source>
</evidence>
<feature type="transmembrane region" description="Helical" evidence="2">
    <location>
        <begin position="46"/>
        <end position="68"/>
    </location>
</feature>
<sequence>MVHLSLRRPILGGIVFAIILTISSLTFIEMTGILARELLENSVSGIISLCYVISIGSIYILVIILHLLSARLPMEMGLRHKHYNSLLSIAKLATLLIIFSIVVILLLNIPFTRLRAIPDALYSTIYYIILAIASILGGSFISIITMIYITIRTMIHQEDGQLSLNLNSTEDSGTTGENNVVPEEDQEIKVNEEVKEV</sequence>
<reference evidence="3 4" key="1">
    <citation type="submission" date="2019-08" db="EMBL/GenBank/DDBJ databases">
        <title>Antarcticibacterium arcticum sp. nov., a bacterium isolated from marine sediment of the Canadian Beaufort Sea.</title>
        <authorList>
            <person name="Lee Y.M."/>
            <person name="Baek K."/>
            <person name="Lee D.-H."/>
            <person name="Shin S.C."/>
            <person name="Jin Y.K."/>
            <person name="Park Y."/>
        </authorList>
    </citation>
    <scope>NUCLEOTIDE SEQUENCE [LARGE SCALE GENOMIC DNA]</scope>
    <source>
        <strain evidence="3 4">PAMC 28998</strain>
    </source>
</reference>
<dbReference type="AlphaFoldDB" id="A0A5B8YJC0"/>
<feature type="transmembrane region" description="Helical" evidence="2">
    <location>
        <begin position="12"/>
        <end position="34"/>
    </location>
</feature>
<dbReference type="RefSeq" id="WP_146831256.1">
    <property type="nucleotide sequence ID" value="NZ_CP042476.1"/>
</dbReference>
<feature type="transmembrane region" description="Helical" evidence="2">
    <location>
        <begin position="89"/>
        <end position="112"/>
    </location>
</feature>
<keyword evidence="2" id="KW-0472">Membrane</keyword>
<feature type="region of interest" description="Disordered" evidence="1">
    <location>
        <begin position="166"/>
        <end position="197"/>
    </location>
</feature>
<dbReference type="KEGG" id="anp:FK178_04060"/>
<feature type="compositionally biased region" description="Polar residues" evidence="1">
    <location>
        <begin position="166"/>
        <end position="178"/>
    </location>
</feature>
<keyword evidence="2" id="KW-0812">Transmembrane</keyword>